<dbReference type="Pfam" id="PF05201">
    <property type="entry name" value="GlutR_N"/>
    <property type="match status" value="1"/>
</dbReference>
<keyword evidence="4 8" id="KW-0521">NADP</keyword>
<keyword evidence="6 8" id="KW-0627">Porphyrin biosynthesis</keyword>
<dbReference type="UniPathway" id="UPA00251">
    <property type="reaction ID" value="UER00316"/>
</dbReference>
<comment type="similarity">
    <text evidence="2 8 13">Belongs to the glutamyl-tRNA reductase family.</text>
</comment>
<dbReference type="PROSITE" id="PS00747">
    <property type="entry name" value="GLUTR"/>
    <property type="match status" value="1"/>
</dbReference>
<feature type="binding site" evidence="8 10">
    <location>
        <begin position="49"/>
        <end position="52"/>
    </location>
    <ligand>
        <name>substrate</name>
    </ligand>
</feature>
<dbReference type="NCBIfam" id="TIGR01035">
    <property type="entry name" value="hemA"/>
    <property type="match status" value="1"/>
</dbReference>
<dbReference type="SUPFAM" id="SSF69075">
    <property type="entry name" value="Glutamyl tRNA-reductase dimerization domain"/>
    <property type="match status" value="1"/>
</dbReference>
<feature type="domain" description="Glutamyl-tRNA reductase N-terminal" evidence="16">
    <location>
        <begin position="7"/>
        <end position="156"/>
    </location>
</feature>
<evidence type="ECO:0000256" key="5">
    <source>
        <dbReference type="ARBA" id="ARBA00023002"/>
    </source>
</evidence>
<reference evidence="17 18" key="1">
    <citation type="submission" date="2016-01" db="EMBL/GenBank/DDBJ databases">
        <title>Janibacter melonis strain CD11_4 genome sequencing and assembly.</title>
        <authorList>
            <person name="Nair G.R."/>
            <person name="Kaur G."/>
            <person name="Chander A.M."/>
            <person name="Mayilraj S."/>
        </authorList>
    </citation>
    <scope>NUCLEOTIDE SEQUENCE [LARGE SCALE GENOMIC DNA]</scope>
    <source>
        <strain evidence="17 18">CD11-4</strain>
    </source>
</reference>
<evidence type="ECO:0000256" key="3">
    <source>
        <dbReference type="ARBA" id="ARBA00012970"/>
    </source>
</evidence>
<comment type="pathway">
    <text evidence="1 8 13">Porphyrin-containing compound metabolism; protoporphyrin-IX biosynthesis; 5-aminolevulinate from L-glutamyl-tRNA(Glu): step 1/2.</text>
</comment>
<dbReference type="InterPro" id="IPR015895">
    <property type="entry name" value="4pyrrol_synth_GluRdtase_N"/>
</dbReference>
<feature type="binding site" evidence="8 11">
    <location>
        <begin position="189"/>
        <end position="194"/>
    </location>
    <ligand>
        <name>NADP(+)</name>
        <dbReference type="ChEBI" id="CHEBI:58349"/>
    </ligand>
</feature>
<dbReference type="PIRSF" id="PIRSF000445">
    <property type="entry name" value="4pyrrol_synth_GluRdtase"/>
    <property type="match status" value="1"/>
</dbReference>
<feature type="domain" description="Tetrapyrrole biosynthesis glutamyl-tRNA reductase dimerisation" evidence="14">
    <location>
        <begin position="319"/>
        <end position="417"/>
    </location>
</feature>
<dbReference type="EC" id="1.2.1.70" evidence="3 8"/>
<feature type="binding site" evidence="8 10">
    <location>
        <begin position="114"/>
        <end position="116"/>
    </location>
    <ligand>
        <name>substrate</name>
    </ligand>
</feature>
<dbReference type="EMBL" id="LQZG01000002">
    <property type="protein sequence ID" value="OAB87611.1"/>
    <property type="molecule type" value="Genomic_DNA"/>
</dbReference>
<dbReference type="NCBIfam" id="NF000744">
    <property type="entry name" value="PRK00045.1-3"/>
    <property type="match status" value="1"/>
</dbReference>
<evidence type="ECO:0000256" key="13">
    <source>
        <dbReference type="RuleBase" id="RU000584"/>
    </source>
</evidence>
<dbReference type="SUPFAM" id="SSF69742">
    <property type="entry name" value="Glutamyl tRNA-reductase catalytic, N-terminal domain"/>
    <property type="match status" value="1"/>
</dbReference>
<evidence type="ECO:0000256" key="6">
    <source>
        <dbReference type="ARBA" id="ARBA00023244"/>
    </source>
</evidence>
<dbReference type="HAMAP" id="MF_00087">
    <property type="entry name" value="Glu_tRNA_reductase"/>
    <property type="match status" value="1"/>
</dbReference>
<evidence type="ECO:0000259" key="16">
    <source>
        <dbReference type="Pfam" id="PF05201"/>
    </source>
</evidence>
<dbReference type="InterPro" id="IPR015896">
    <property type="entry name" value="4pyrrol_synth_GluRdtase_dimer"/>
</dbReference>
<feature type="domain" description="Quinate/shikimate 5-dehydrogenase/glutamyl-tRNA reductase" evidence="15">
    <location>
        <begin position="171"/>
        <end position="298"/>
    </location>
</feature>
<accession>A0A176QD34</accession>
<gene>
    <name evidence="8" type="primary">hemA</name>
    <name evidence="17" type="ORF">AWH69_06000</name>
</gene>
<evidence type="ECO:0000313" key="18">
    <source>
        <dbReference type="Proteomes" id="UP000076976"/>
    </source>
</evidence>
<comment type="catalytic activity">
    <reaction evidence="7 8 13">
        <text>(S)-4-amino-5-oxopentanoate + tRNA(Glu) + NADP(+) = L-glutamyl-tRNA(Glu) + NADPH + H(+)</text>
        <dbReference type="Rhea" id="RHEA:12344"/>
        <dbReference type="Rhea" id="RHEA-COMP:9663"/>
        <dbReference type="Rhea" id="RHEA-COMP:9680"/>
        <dbReference type="ChEBI" id="CHEBI:15378"/>
        <dbReference type="ChEBI" id="CHEBI:57501"/>
        <dbReference type="ChEBI" id="CHEBI:57783"/>
        <dbReference type="ChEBI" id="CHEBI:58349"/>
        <dbReference type="ChEBI" id="CHEBI:78442"/>
        <dbReference type="ChEBI" id="CHEBI:78520"/>
        <dbReference type="EC" id="1.2.1.70"/>
    </reaction>
</comment>
<proteinExistence type="inferred from homology"/>
<evidence type="ECO:0000256" key="8">
    <source>
        <dbReference type="HAMAP-Rule" id="MF_00087"/>
    </source>
</evidence>
<evidence type="ECO:0000313" key="17">
    <source>
        <dbReference type="EMBL" id="OAB87611.1"/>
    </source>
</evidence>
<evidence type="ECO:0000256" key="1">
    <source>
        <dbReference type="ARBA" id="ARBA00005059"/>
    </source>
</evidence>
<dbReference type="InterPro" id="IPR036453">
    <property type="entry name" value="GluRdtase_dimer_dom_sf"/>
</dbReference>
<dbReference type="GO" id="GO:0019353">
    <property type="term" value="P:protoporphyrinogen IX biosynthetic process from glutamate"/>
    <property type="evidence" value="ECO:0007669"/>
    <property type="project" value="TreeGrafter"/>
</dbReference>
<dbReference type="InterPro" id="IPR018214">
    <property type="entry name" value="GluRdtase_CS"/>
</dbReference>
<dbReference type="GO" id="GO:0050661">
    <property type="term" value="F:NADP binding"/>
    <property type="evidence" value="ECO:0007669"/>
    <property type="project" value="InterPro"/>
</dbReference>
<dbReference type="GO" id="GO:0008883">
    <property type="term" value="F:glutamyl-tRNA reductase activity"/>
    <property type="evidence" value="ECO:0007669"/>
    <property type="project" value="UniProtKB-UniRule"/>
</dbReference>
<evidence type="ECO:0000259" key="15">
    <source>
        <dbReference type="Pfam" id="PF01488"/>
    </source>
</evidence>
<evidence type="ECO:0000256" key="7">
    <source>
        <dbReference type="ARBA" id="ARBA00047464"/>
    </source>
</evidence>
<keyword evidence="18" id="KW-1185">Reference proteome</keyword>
<comment type="domain">
    <text evidence="8">Possesses an unusual extended V-shaped dimeric structure with each monomer consisting of three distinct domains arranged along a curved 'spinal' alpha-helix. The N-terminal catalytic domain specifically recognizes the glutamate moiety of the substrate. The second domain is the NADPH-binding domain, and the third C-terminal domain is responsible for dimerization.</text>
</comment>
<dbReference type="InterPro" id="IPR036291">
    <property type="entry name" value="NAD(P)-bd_dom_sf"/>
</dbReference>
<feature type="site" description="Important for activity" evidence="8 12">
    <location>
        <position position="99"/>
    </location>
</feature>
<dbReference type="InterPro" id="IPR036343">
    <property type="entry name" value="GluRdtase_N_sf"/>
</dbReference>
<dbReference type="SUPFAM" id="SSF51735">
    <property type="entry name" value="NAD(P)-binding Rossmann-fold domains"/>
    <property type="match status" value="1"/>
</dbReference>
<comment type="function">
    <text evidence="8">Catalyzes the NADPH-dependent reduction of glutamyl-tRNA(Glu) to glutamate 1-semialdehyde (GSA).</text>
</comment>
<evidence type="ECO:0000256" key="12">
    <source>
        <dbReference type="PIRSR" id="PIRSR000445-4"/>
    </source>
</evidence>
<dbReference type="PANTHER" id="PTHR43013">
    <property type="entry name" value="GLUTAMYL-TRNA REDUCTASE"/>
    <property type="match status" value="1"/>
</dbReference>
<evidence type="ECO:0000259" key="14">
    <source>
        <dbReference type="Pfam" id="PF00745"/>
    </source>
</evidence>
<organism evidence="17 18">
    <name type="scientific">Janibacter melonis</name>
    <dbReference type="NCBI Taxonomy" id="262209"/>
    <lineage>
        <taxon>Bacteria</taxon>
        <taxon>Bacillati</taxon>
        <taxon>Actinomycetota</taxon>
        <taxon>Actinomycetes</taxon>
        <taxon>Micrococcales</taxon>
        <taxon>Intrasporangiaceae</taxon>
        <taxon>Janibacter</taxon>
    </lineage>
</organism>
<dbReference type="STRING" id="262209.AWH69_06000"/>
<evidence type="ECO:0000256" key="9">
    <source>
        <dbReference type="PIRSR" id="PIRSR000445-1"/>
    </source>
</evidence>
<comment type="subunit">
    <text evidence="8">Homodimer.</text>
</comment>
<comment type="miscellaneous">
    <text evidence="8">During catalysis, the active site Cys acts as a nucleophile attacking the alpha-carbonyl group of tRNA-bound glutamate with the formation of a thioester intermediate between enzyme and glutamate, and the concomitant release of tRNA(Glu). The thioester intermediate is finally reduced by direct hydride transfer from NADPH, to form the product GSA.</text>
</comment>
<keyword evidence="5 8" id="KW-0560">Oxidoreductase</keyword>
<dbReference type="PANTHER" id="PTHR43013:SF1">
    <property type="entry name" value="GLUTAMYL-TRNA REDUCTASE"/>
    <property type="match status" value="1"/>
</dbReference>
<protein>
    <recommendedName>
        <fullName evidence="3 8">Glutamyl-tRNA reductase</fullName>
        <shortName evidence="8">GluTR</shortName>
        <ecNumber evidence="3 8">1.2.1.70</ecNumber>
    </recommendedName>
</protein>
<dbReference type="AlphaFoldDB" id="A0A176QD34"/>
<evidence type="ECO:0000256" key="2">
    <source>
        <dbReference type="ARBA" id="ARBA00005916"/>
    </source>
</evidence>
<feature type="binding site" evidence="8 10">
    <location>
        <position position="120"/>
    </location>
    <ligand>
        <name>substrate</name>
    </ligand>
</feature>
<dbReference type="InterPro" id="IPR000343">
    <property type="entry name" value="4pyrrol_synth_GluRdtase"/>
</dbReference>
<dbReference type="InterPro" id="IPR006151">
    <property type="entry name" value="Shikm_DH/Glu-tRNA_Rdtase"/>
</dbReference>
<dbReference type="Gene3D" id="3.30.460.30">
    <property type="entry name" value="Glutamyl-tRNA reductase, N-terminal domain"/>
    <property type="match status" value="1"/>
</dbReference>
<dbReference type="Proteomes" id="UP000076976">
    <property type="component" value="Unassembled WGS sequence"/>
</dbReference>
<dbReference type="Gene3D" id="3.40.50.720">
    <property type="entry name" value="NAD(P)-binding Rossmann-like Domain"/>
    <property type="match status" value="1"/>
</dbReference>
<feature type="binding site" evidence="8 10">
    <location>
        <position position="109"/>
    </location>
    <ligand>
        <name>substrate</name>
    </ligand>
</feature>
<dbReference type="RefSeq" id="WP_068273122.1">
    <property type="nucleotide sequence ID" value="NZ_CAJGVC010000001.1"/>
</dbReference>
<evidence type="ECO:0000256" key="4">
    <source>
        <dbReference type="ARBA" id="ARBA00022857"/>
    </source>
</evidence>
<dbReference type="FunFam" id="3.30.460.30:FF:000001">
    <property type="entry name" value="Glutamyl-tRNA reductase"/>
    <property type="match status" value="1"/>
</dbReference>
<dbReference type="Pfam" id="PF01488">
    <property type="entry name" value="Shikimate_DH"/>
    <property type="match status" value="1"/>
</dbReference>
<comment type="caution">
    <text evidence="17">The sequence shown here is derived from an EMBL/GenBank/DDBJ whole genome shotgun (WGS) entry which is preliminary data.</text>
</comment>
<sequence>MSTVVFGLNHHRTPIQLLERVSLGQDVAARLTESALESPDISEVVVVSTCNRTEVYAEVSAFHGAVADLTTALTGVTGVTQDDLVEHLELQYGEAAVAHVFNVAAGLDSMAVGEAQIVAQLRDALAVGQDSGAAGPALNHLLQQALRTGKRVRTETGLDRVSRSLVEVGLELARDLLGAVEGLDVLVVGAGSMSSLAATTASRLGAGSITVVNRTHERAVSLAARLDAQARPIAEIEAALAQADVVISCTGSTGLVVDLAAAADAQVARSGRAQVYLDLAMPHDVAVEVGGLRGVTRLGLAELGQALGRGTELPEVSAARGVVADAVHRHLSDRAAQVAAPTVTAIRAAAAEVVTRELERVDQRTPDLTDAERAEVHLAIHRVVEKLLHRPTVRVKEMAIDGRIVEYEDAIRALFDLHGSELS</sequence>
<evidence type="ECO:0000256" key="11">
    <source>
        <dbReference type="PIRSR" id="PIRSR000445-3"/>
    </source>
</evidence>
<feature type="active site" description="Nucleophile" evidence="8 9">
    <location>
        <position position="50"/>
    </location>
</feature>
<name>A0A176QD34_9MICO</name>
<evidence type="ECO:0000256" key="10">
    <source>
        <dbReference type="PIRSR" id="PIRSR000445-2"/>
    </source>
</evidence>
<dbReference type="Pfam" id="PF00745">
    <property type="entry name" value="GlutR_dimer"/>
    <property type="match status" value="1"/>
</dbReference>